<dbReference type="PANTHER" id="PTHR33321:SF12">
    <property type="entry name" value="PLANT BASIC SECRETORY PROTEIN (BSP) FAMILY PROTEIN"/>
    <property type="match status" value="1"/>
</dbReference>
<evidence type="ECO:0000313" key="1">
    <source>
        <dbReference type="Proteomes" id="UP000228380"/>
    </source>
</evidence>
<dbReference type="InterPro" id="IPR007541">
    <property type="entry name" value="Uncharacterised_BSP"/>
</dbReference>
<protein>
    <submittedName>
        <fullName evidence="2">Uncharacterized protein LOC103714804</fullName>
    </submittedName>
</protein>
<organism evidence="1 2">
    <name type="scientific">Phoenix dactylifera</name>
    <name type="common">Date palm</name>
    <dbReference type="NCBI Taxonomy" id="42345"/>
    <lineage>
        <taxon>Eukaryota</taxon>
        <taxon>Viridiplantae</taxon>
        <taxon>Streptophyta</taxon>
        <taxon>Embryophyta</taxon>
        <taxon>Tracheophyta</taxon>
        <taxon>Spermatophyta</taxon>
        <taxon>Magnoliopsida</taxon>
        <taxon>Liliopsida</taxon>
        <taxon>Arecaceae</taxon>
        <taxon>Coryphoideae</taxon>
        <taxon>Phoeniceae</taxon>
        <taxon>Phoenix</taxon>
    </lineage>
</organism>
<sequence>MLFYIFDTTRAIEYKASNNATAFWPLLRSPPRRVLNTRSPTTVGTPGGTIFDDKLGVDYSKRVLADASAFVWTTFQQSSEADRKNVQLITLSIENLNRDDVVALTSNNMIQYNAKFIADGNVDDLNRGFEGVLYHEVTHVWQWNGNNAAPGWLIEGIADFVRLKAGYVPSHWAKPGDGNSWTEGYSVTARFLDYCNGLKGGFVTQLNAKMRDGYSDDFFVELLGKPVDQLWNDYKAQYGS</sequence>
<gene>
    <name evidence="2" type="primary">LOC103714804</name>
</gene>
<dbReference type="RefSeq" id="XP_008800443.2">
    <property type="nucleotide sequence ID" value="XM_008802221.3"/>
</dbReference>
<accession>A0A8B7CJA1</accession>
<keyword evidence="1" id="KW-1185">Reference proteome</keyword>
<dbReference type="Proteomes" id="UP000228380">
    <property type="component" value="Unplaced"/>
</dbReference>
<evidence type="ECO:0000313" key="2">
    <source>
        <dbReference type="RefSeq" id="XP_008800443.2"/>
    </source>
</evidence>
<dbReference type="AlphaFoldDB" id="A0A8B7CJA1"/>
<proteinExistence type="predicted"/>
<dbReference type="OrthoDB" id="891726at2759"/>
<dbReference type="GeneID" id="103714804"/>
<dbReference type="PANTHER" id="PTHR33321">
    <property type="match status" value="1"/>
</dbReference>
<name>A0A8B7CJA1_PHODC</name>
<reference evidence="2" key="1">
    <citation type="submission" date="2025-08" db="UniProtKB">
        <authorList>
            <consortium name="RefSeq"/>
        </authorList>
    </citation>
    <scope>IDENTIFICATION</scope>
    <source>
        <tissue evidence="2">Young leaves</tissue>
    </source>
</reference>
<dbReference type="KEGG" id="pda:103714804"/>
<dbReference type="Pfam" id="PF04450">
    <property type="entry name" value="BSP"/>
    <property type="match status" value="1"/>
</dbReference>